<feature type="compositionally biased region" description="Low complexity" evidence="1">
    <location>
        <begin position="13"/>
        <end position="45"/>
    </location>
</feature>
<dbReference type="PANTHER" id="PTHR22642">
    <property type="entry name" value="IMIDAZOLONEPROPIONASE"/>
    <property type="match status" value="1"/>
</dbReference>
<dbReference type="InterPro" id="IPR013108">
    <property type="entry name" value="Amidohydro_3"/>
</dbReference>
<dbReference type="PROSITE" id="PS51318">
    <property type="entry name" value="TAT"/>
    <property type="match status" value="1"/>
</dbReference>
<dbReference type="InterPro" id="IPR011059">
    <property type="entry name" value="Metal-dep_hydrolase_composite"/>
</dbReference>
<dbReference type="InterPro" id="IPR033932">
    <property type="entry name" value="YtcJ-like"/>
</dbReference>
<evidence type="ECO:0000313" key="4">
    <source>
        <dbReference type="Proteomes" id="UP001551176"/>
    </source>
</evidence>
<dbReference type="Gene3D" id="3.10.310.70">
    <property type="match status" value="1"/>
</dbReference>
<dbReference type="Gene3D" id="2.30.40.10">
    <property type="entry name" value="Urease, subunit C, domain 1"/>
    <property type="match status" value="1"/>
</dbReference>
<dbReference type="SUPFAM" id="SSF51338">
    <property type="entry name" value="Composite domain of metallo-dependent hydrolases"/>
    <property type="match status" value="1"/>
</dbReference>
<feature type="compositionally biased region" description="Pro residues" evidence="1">
    <location>
        <begin position="1"/>
        <end position="12"/>
    </location>
</feature>
<dbReference type="PANTHER" id="PTHR22642:SF2">
    <property type="entry name" value="PROTEIN LONG AFTER FAR-RED 3"/>
    <property type="match status" value="1"/>
</dbReference>
<gene>
    <name evidence="3" type="ORF">ABZ921_17440</name>
</gene>
<organism evidence="3 4">
    <name type="scientific">Streptomyces atriruber</name>
    <dbReference type="NCBI Taxonomy" id="545121"/>
    <lineage>
        <taxon>Bacteria</taxon>
        <taxon>Bacillati</taxon>
        <taxon>Actinomycetota</taxon>
        <taxon>Actinomycetes</taxon>
        <taxon>Kitasatosporales</taxon>
        <taxon>Streptomycetaceae</taxon>
        <taxon>Streptomyces</taxon>
    </lineage>
</organism>
<proteinExistence type="predicted"/>
<dbReference type="Proteomes" id="UP001551176">
    <property type="component" value="Unassembled WGS sequence"/>
</dbReference>
<name>A0ABV3BN30_9ACTN</name>
<evidence type="ECO:0000256" key="1">
    <source>
        <dbReference type="SAM" id="MobiDB-lite"/>
    </source>
</evidence>
<dbReference type="InterPro" id="IPR032466">
    <property type="entry name" value="Metal_Hydrolase"/>
</dbReference>
<feature type="domain" description="Amidohydrolase 3" evidence="2">
    <location>
        <begin position="136"/>
        <end position="635"/>
    </location>
</feature>
<sequence length="675" mass="71156">MSEPVVPEPVVPEPVVSQPVVSPSVGSQPVVSPSVGSRPVASPASPASPPPLSRRGLLAAAGAAGAAGAVGIVASAGPAAASSSRRSAALVVHNARVFTGTSSRARHEAVAVGRDGRILAVGTDAAVKRFVGRDTDVVDARGGTVMSGIHDGHAHPMDAASRSLRPSLAGAEQTVEELQKTLTGFLKDSADQEPDGWLVVEDWNPVGLLPHGTAPHHKMLDSLPTRRPIALRGGDGHNLWANQRALDIAKITASTPDPVGGKIVKGTDGKPTGVLKDDAQPLVSRHIPEPDETRLADAAAKTLAEAAASGITTFMEAVVGRDELKLYQRLAESGRLLQRIVPALRVETDLTKDPAAALAYANGLRADFKDVRGLRFGTIKVFLDGVIEYPAQTAALLKPYLDKDGKPTDHRGDLYVSAADYGRLSAAFNAAGWQMHAHAIGDRAVRTSLDGYAYALRKTGRRDLRNTTAHLQLVDPADLPRFAALGVVACMQLQWAARNTWTMDALLPYIGAGRHRWLYPAHSLQKRRAALAGGSDWPVDPLQVWNQIRTAIDREGMEGEGDLYRAEEGLGRTSSLLMHTLGTARQLRSDHLTGTVERGKTADLVLLDRDVTRCPVADISSSEVRLTLVGGTVVHDAESSAGRAAAARVTRAAAGPRPTAYASVHGGRHASCGCG</sequence>
<dbReference type="RefSeq" id="WP_359349550.1">
    <property type="nucleotide sequence ID" value="NZ_JBEYXV010000008.1"/>
</dbReference>
<reference evidence="3 4" key="1">
    <citation type="submission" date="2024-06" db="EMBL/GenBank/DDBJ databases">
        <title>The Natural Products Discovery Center: Release of the First 8490 Sequenced Strains for Exploring Actinobacteria Biosynthetic Diversity.</title>
        <authorList>
            <person name="Kalkreuter E."/>
            <person name="Kautsar S.A."/>
            <person name="Yang D."/>
            <person name="Bader C.D."/>
            <person name="Teijaro C.N."/>
            <person name="Fluegel L."/>
            <person name="Davis C.M."/>
            <person name="Simpson J.R."/>
            <person name="Lauterbach L."/>
            <person name="Steele A.D."/>
            <person name="Gui C."/>
            <person name="Meng S."/>
            <person name="Li G."/>
            <person name="Viehrig K."/>
            <person name="Ye F."/>
            <person name="Su P."/>
            <person name="Kiefer A.F."/>
            <person name="Nichols A."/>
            <person name="Cepeda A.J."/>
            <person name="Yan W."/>
            <person name="Fan B."/>
            <person name="Jiang Y."/>
            <person name="Adhikari A."/>
            <person name="Zheng C.-J."/>
            <person name="Schuster L."/>
            <person name="Cowan T.M."/>
            <person name="Smanski M.J."/>
            <person name="Chevrette M.G."/>
            <person name="De Carvalho L.P.S."/>
            <person name="Shen B."/>
        </authorList>
    </citation>
    <scope>NUCLEOTIDE SEQUENCE [LARGE SCALE GENOMIC DNA]</scope>
    <source>
        <strain evidence="3 4">NPDC046838</strain>
    </source>
</reference>
<dbReference type="SUPFAM" id="SSF51556">
    <property type="entry name" value="Metallo-dependent hydrolases"/>
    <property type="match status" value="1"/>
</dbReference>
<dbReference type="EMBL" id="JBEYXV010000008">
    <property type="protein sequence ID" value="MEU6822411.1"/>
    <property type="molecule type" value="Genomic_DNA"/>
</dbReference>
<keyword evidence="4" id="KW-1185">Reference proteome</keyword>
<evidence type="ECO:0000259" key="2">
    <source>
        <dbReference type="Pfam" id="PF07969"/>
    </source>
</evidence>
<dbReference type="CDD" id="cd01300">
    <property type="entry name" value="YtcJ_like"/>
    <property type="match status" value="1"/>
</dbReference>
<evidence type="ECO:0000313" key="3">
    <source>
        <dbReference type="EMBL" id="MEU6822411.1"/>
    </source>
</evidence>
<dbReference type="Gene3D" id="3.20.20.140">
    <property type="entry name" value="Metal-dependent hydrolases"/>
    <property type="match status" value="1"/>
</dbReference>
<accession>A0ABV3BN30</accession>
<dbReference type="Pfam" id="PF07969">
    <property type="entry name" value="Amidohydro_3"/>
    <property type="match status" value="1"/>
</dbReference>
<protein>
    <submittedName>
        <fullName evidence="3">Amidohydrolase</fullName>
    </submittedName>
</protein>
<comment type="caution">
    <text evidence="3">The sequence shown here is derived from an EMBL/GenBank/DDBJ whole genome shotgun (WGS) entry which is preliminary data.</text>
</comment>
<feature type="region of interest" description="Disordered" evidence="1">
    <location>
        <begin position="1"/>
        <end position="52"/>
    </location>
</feature>
<dbReference type="InterPro" id="IPR006311">
    <property type="entry name" value="TAT_signal"/>
</dbReference>